<feature type="region of interest" description="Disordered" evidence="5">
    <location>
        <begin position="73"/>
        <end position="92"/>
    </location>
</feature>
<organism evidence="7 8">
    <name type="scientific">Lichtheimia corymbifera JMRC:FSU:9682</name>
    <dbReference type="NCBI Taxonomy" id="1263082"/>
    <lineage>
        <taxon>Eukaryota</taxon>
        <taxon>Fungi</taxon>
        <taxon>Fungi incertae sedis</taxon>
        <taxon>Mucoromycota</taxon>
        <taxon>Mucoromycotina</taxon>
        <taxon>Mucoromycetes</taxon>
        <taxon>Mucorales</taxon>
        <taxon>Lichtheimiaceae</taxon>
        <taxon>Lichtheimia</taxon>
    </lineage>
</organism>
<dbReference type="InterPro" id="IPR021740">
    <property type="entry name" value="Velvet"/>
</dbReference>
<protein>
    <recommendedName>
        <fullName evidence="6">Velvet domain-containing protein</fullName>
    </recommendedName>
</protein>
<keyword evidence="4" id="KW-0539">Nucleus</keyword>
<sequence>MADPSNSSYPFINISSSASTSSTHDPLQSTTQQEPSLVSFSDYGLASHITSTTTNIDNTADDITQQTPCHLSSKPYFAQHDDEHSTASSSVMAGEDCSSPLAYTDSSHHYGYTVAGYRSNSMKLKRSDRVRAMMGAVPIDMPRLFLSNPNTAMYTSRSYHLTIVEQPLQCRACGFSTSDRRPMDPVPVVQLHVYDAQGELVDPDSFFHFKGLLKTSFSYCTLQNELSRQGNMGHHQAFASSSSSSSSSSSIISPAASLPAQIAPSATIEKEEPNTPALSSVAVLVGSLVSSPSIYTDLYKHRSMYFAFPDLSVRLVGQFRLQFTLFSLGRSDKVLAESYSEPFTVYPAKLFPGMRESSELALHLNRQGLRIPVRSKERPKRKVSASNKQDY</sequence>
<dbReference type="InterPro" id="IPR037525">
    <property type="entry name" value="Velvet_dom"/>
</dbReference>
<dbReference type="Pfam" id="PF11754">
    <property type="entry name" value="Velvet"/>
    <property type="match status" value="1"/>
</dbReference>
<comment type="caution">
    <text evidence="7">The sequence shown here is derived from an EMBL/GenBank/DDBJ whole genome shotgun (WGS) entry which is preliminary data.</text>
</comment>
<feature type="region of interest" description="Disordered" evidence="5">
    <location>
        <begin position="1"/>
        <end position="35"/>
    </location>
</feature>
<feature type="compositionally biased region" description="Low complexity" evidence="5">
    <location>
        <begin position="239"/>
        <end position="252"/>
    </location>
</feature>
<dbReference type="InterPro" id="IPR038491">
    <property type="entry name" value="Velvet_dom_sf"/>
</dbReference>
<dbReference type="EMBL" id="CBTN010000028">
    <property type="protein sequence ID" value="CDH55301.1"/>
    <property type="molecule type" value="Genomic_DNA"/>
</dbReference>
<dbReference type="VEuPathDB" id="FungiDB:LCOR_06456.1"/>
<name>A0A068S229_9FUNG</name>
<dbReference type="AlphaFoldDB" id="A0A068S229"/>
<feature type="compositionally biased region" description="Polar residues" evidence="5">
    <location>
        <begin position="24"/>
        <end position="35"/>
    </location>
</feature>
<dbReference type="PANTHER" id="PTHR33572:SF3">
    <property type="entry name" value="VELVET COMPLEX SUBUNIT B"/>
    <property type="match status" value="1"/>
</dbReference>
<dbReference type="GO" id="GO:0005634">
    <property type="term" value="C:nucleus"/>
    <property type="evidence" value="ECO:0007669"/>
    <property type="project" value="UniProtKB-SubCell"/>
</dbReference>
<evidence type="ECO:0000256" key="3">
    <source>
        <dbReference type="ARBA" id="ARBA00023163"/>
    </source>
</evidence>
<feature type="compositionally biased region" description="Polar residues" evidence="5">
    <location>
        <begin position="1"/>
        <end position="14"/>
    </location>
</feature>
<gene>
    <name evidence="7" type="ORF">LCOR_06456.1</name>
</gene>
<evidence type="ECO:0000256" key="1">
    <source>
        <dbReference type="ARBA" id="ARBA00004123"/>
    </source>
</evidence>
<comment type="subcellular location">
    <subcellularLocation>
        <location evidence="1">Nucleus</location>
    </subcellularLocation>
</comment>
<evidence type="ECO:0000313" key="7">
    <source>
        <dbReference type="EMBL" id="CDH55301.1"/>
    </source>
</evidence>
<evidence type="ECO:0000256" key="2">
    <source>
        <dbReference type="ARBA" id="ARBA00023015"/>
    </source>
</evidence>
<evidence type="ECO:0000313" key="8">
    <source>
        <dbReference type="Proteomes" id="UP000027586"/>
    </source>
</evidence>
<dbReference type="Proteomes" id="UP000027586">
    <property type="component" value="Unassembled WGS sequence"/>
</dbReference>
<accession>A0A068S229</accession>
<dbReference type="PROSITE" id="PS51821">
    <property type="entry name" value="VELVET"/>
    <property type="match status" value="1"/>
</dbReference>
<keyword evidence="2" id="KW-0805">Transcription regulation</keyword>
<keyword evidence="3" id="KW-0804">Transcription</keyword>
<dbReference type="OrthoDB" id="5599552at2759"/>
<evidence type="ECO:0000256" key="5">
    <source>
        <dbReference type="SAM" id="MobiDB-lite"/>
    </source>
</evidence>
<feature type="domain" description="Velvet" evidence="6">
    <location>
        <begin position="153"/>
        <end position="374"/>
    </location>
</feature>
<reference evidence="7" key="1">
    <citation type="submission" date="2013-08" db="EMBL/GenBank/DDBJ databases">
        <title>Gene expansion shapes genome architecture in the human pathogen Lichtheimia corymbifera: an evolutionary genomics analysis in the ancient terrestrial Mucorales (Mucoromycotina).</title>
        <authorList>
            <person name="Schwartze V.U."/>
            <person name="Winter S."/>
            <person name="Shelest E."/>
            <person name="Marcet-Houben M."/>
            <person name="Horn F."/>
            <person name="Wehner S."/>
            <person name="Hoffmann K."/>
            <person name="Riege K."/>
            <person name="Sammeth M."/>
            <person name="Nowrousian M."/>
            <person name="Valiante V."/>
            <person name="Linde J."/>
            <person name="Jacobsen I.D."/>
            <person name="Marz M."/>
            <person name="Brakhage A.A."/>
            <person name="Gabaldon T."/>
            <person name="Bocker S."/>
            <person name="Voigt K."/>
        </authorList>
    </citation>
    <scope>NUCLEOTIDE SEQUENCE [LARGE SCALE GENOMIC DNA]</scope>
    <source>
        <strain evidence="7">FSU 9682</strain>
    </source>
</reference>
<dbReference type="Gene3D" id="2.60.40.3960">
    <property type="entry name" value="Velvet domain"/>
    <property type="match status" value="1"/>
</dbReference>
<evidence type="ECO:0000256" key="4">
    <source>
        <dbReference type="ARBA" id="ARBA00023242"/>
    </source>
</evidence>
<dbReference type="PANTHER" id="PTHR33572">
    <property type="entry name" value="SPORE DEVELOPMENT REGULATOR VOSA"/>
    <property type="match status" value="1"/>
</dbReference>
<evidence type="ECO:0000259" key="6">
    <source>
        <dbReference type="PROSITE" id="PS51821"/>
    </source>
</evidence>
<proteinExistence type="predicted"/>
<keyword evidence="8" id="KW-1185">Reference proteome</keyword>
<feature type="region of interest" description="Disordered" evidence="5">
    <location>
        <begin position="233"/>
        <end position="252"/>
    </location>
</feature>